<dbReference type="AlphaFoldDB" id="A0A241XSC6"/>
<proteinExistence type="predicted"/>
<accession>A0A241XSC6</accession>
<gene>
    <name evidence="1" type="ORF">CAZ10_09445</name>
</gene>
<dbReference type="Proteomes" id="UP000194857">
    <property type="component" value="Unassembled WGS sequence"/>
</dbReference>
<evidence type="ECO:0000313" key="1">
    <source>
        <dbReference type="EMBL" id="OTI63056.1"/>
    </source>
</evidence>
<name>A0A241XSC6_PSEAI</name>
<dbReference type="EMBL" id="NFFZ01000004">
    <property type="protein sequence ID" value="OTI63056.1"/>
    <property type="molecule type" value="Genomic_DNA"/>
</dbReference>
<organism evidence="1 2">
    <name type="scientific">Pseudomonas aeruginosa</name>
    <dbReference type="NCBI Taxonomy" id="287"/>
    <lineage>
        <taxon>Bacteria</taxon>
        <taxon>Pseudomonadati</taxon>
        <taxon>Pseudomonadota</taxon>
        <taxon>Gammaproteobacteria</taxon>
        <taxon>Pseudomonadales</taxon>
        <taxon>Pseudomonadaceae</taxon>
        <taxon>Pseudomonas</taxon>
    </lineage>
</organism>
<sequence>MALSIAWPGAVGGKATHYKEINLATKTDYYGSPTSSHSESQVESEKGKKTLVLLWKSEQDALALPYPLDLKEAVSFVAGWLRNADYGREPGHDGSNGKGWRVFTEAWGHVAGHRCAIVAVQPAWAMYGK</sequence>
<reference evidence="1 2" key="1">
    <citation type="submission" date="2017-05" db="EMBL/GenBank/DDBJ databases">
        <authorList>
            <person name="Song R."/>
            <person name="Chenine A.L."/>
            <person name="Ruprecht R.M."/>
        </authorList>
    </citation>
    <scope>NUCLEOTIDE SEQUENCE [LARGE SCALE GENOMIC DNA]</scope>
    <source>
        <strain evidence="1 2">S567_C10_BS</strain>
    </source>
</reference>
<evidence type="ECO:0000313" key="2">
    <source>
        <dbReference type="Proteomes" id="UP000194857"/>
    </source>
</evidence>
<protein>
    <submittedName>
        <fullName evidence="1">Uncharacterized protein</fullName>
    </submittedName>
</protein>
<comment type="caution">
    <text evidence="1">The sequence shown here is derived from an EMBL/GenBank/DDBJ whole genome shotgun (WGS) entry which is preliminary data.</text>
</comment>